<dbReference type="GO" id="GO:0051536">
    <property type="term" value="F:iron-sulfur cluster binding"/>
    <property type="evidence" value="ECO:0007669"/>
    <property type="project" value="UniProtKB-KW"/>
</dbReference>
<dbReference type="Pfam" id="PF01568">
    <property type="entry name" value="Molydop_binding"/>
    <property type="match status" value="1"/>
</dbReference>
<dbReference type="InterPro" id="IPR009010">
    <property type="entry name" value="Asp_de-COase-like_dom_sf"/>
</dbReference>
<organism evidence="7 8">
    <name type="scientific">Candidatus Sulfuritelmatomonas gaucii</name>
    <dbReference type="NCBI Taxonomy" id="2043161"/>
    <lineage>
        <taxon>Bacteria</taxon>
        <taxon>Pseudomonadati</taxon>
        <taxon>Acidobacteriota</taxon>
        <taxon>Terriglobia</taxon>
        <taxon>Terriglobales</taxon>
        <taxon>Acidobacteriaceae</taxon>
        <taxon>Candidatus Sulfuritelmatomonas</taxon>
    </lineage>
</organism>
<keyword evidence="7" id="KW-0560">Oxidoreductase</keyword>
<dbReference type="Gene3D" id="2.20.25.90">
    <property type="entry name" value="ADC-like domains"/>
    <property type="match status" value="1"/>
</dbReference>
<feature type="region of interest" description="Disordered" evidence="5">
    <location>
        <begin position="1"/>
        <end position="24"/>
    </location>
</feature>
<dbReference type="Pfam" id="PF00384">
    <property type="entry name" value="Molybdopterin"/>
    <property type="match status" value="1"/>
</dbReference>
<proteinExistence type="inferred from homology"/>
<dbReference type="SUPFAM" id="SSF50692">
    <property type="entry name" value="ADC-like"/>
    <property type="match status" value="1"/>
</dbReference>
<evidence type="ECO:0000313" key="7">
    <source>
        <dbReference type="EMBL" id="SPE28867.1"/>
    </source>
</evidence>
<dbReference type="GO" id="GO:0043546">
    <property type="term" value="F:molybdopterin cofactor binding"/>
    <property type="evidence" value="ECO:0007669"/>
    <property type="project" value="InterPro"/>
</dbReference>
<evidence type="ECO:0000256" key="1">
    <source>
        <dbReference type="ARBA" id="ARBA00010312"/>
    </source>
</evidence>
<accession>A0A2N9M080</accession>
<dbReference type="GO" id="GO:0046872">
    <property type="term" value="F:metal ion binding"/>
    <property type="evidence" value="ECO:0007669"/>
    <property type="project" value="UniProtKB-KW"/>
</dbReference>
<evidence type="ECO:0000256" key="5">
    <source>
        <dbReference type="SAM" id="MobiDB-lite"/>
    </source>
</evidence>
<dbReference type="SMART" id="SM00926">
    <property type="entry name" value="Molybdop_Fe4S4"/>
    <property type="match status" value="1"/>
</dbReference>
<dbReference type="InterPro" id="IPR050612">
    <property type="entry name" value="Prok_Mopterin_Oxidored"/>
</dbReference>
<comment type="similarity">
    <text evidence="1">Belongs to the prokaryotic molybdopterin-containing oxidoreductase family.</text>
</comment>
<dbReference type="SUPFAM" id="SSF53706">
    <property type="entry name" value="Formate dehydrogenase/DMSO reductase, domains 1-3"/>
    <property type="match status" value="1"/>
</dbReference>
<evidence type="ECO:0000256" key="3">
    <source>
        <dbReference type="ARBA" id="ARBA00023004"/>
    </source>
</evidence>
<dbReference type="AlphaFoldDB" id="A0A2N9M080"/>
<dbReference type="GO" id="GO:0016491">
    <property type="term" value="F:oxidoreductase activity"/>
    <property type="evidence" value="ECO:0007669"/>
    <property type="project" value="UniProtKB-KW"/>
</dbReference>
<evidence type="ECO:0000313" key="8">
    <source>
        <dbReference type="Proteomes" id="UP000239735"/>
    </source>
</evidence>
<keyword evidence="4" id="KW-0411">Iron-sulfur</keyword>
<evidence type="ECO:0000256" key="2">
    <source>
        <dbReference type="ARBA" id="ARBA00022723"/>
    </source>
</evidence>
<dbReference type="InterPro" id="IPR006656">
    <property type="entry name" value="Mopterin_OxRdtase"/>
</dbReference>
<dbReference type="Gene3D" id="3.30.2070.10">
    <property type="entry name" value="Formate dehydrogenase/DMSO reductase"/>
    <property type="match status" value="1"/>
</dbReference>
<gene>
    <name evidence="7" type="primary">yoaE</name>
    <name evidence="7" type="ORF">SBA5_70026</name>
</gene>
<dbReference type="Proteomes" id="UP000239735">
    <property type="component" value="Unassembled WGS sequence"/>
</dbReference>
<dbReference type="Gene3D" id="2.40.40.20">
    <property type="match status" value="1"/>
</dbReference>
<dbReference type="InterPro" id="IPR006963">
    <property type="entry name" value="Mopterin_OxRdtase_4Fe-4S_dom"/>
</dbReference>
<dbReference type="InterPro" id="IPR006657">
    <property type="entry name" value="MoPterin_dinucl-bd_dom"/>
</dbReference>
<dbReference type="EC" id="1.-.-.-" evidence="7"/>
<reference evidence="8" key="1">
    <citation type="submission" date="2018-02" db="EMBL/GenBank/DDBJ databases">
        <authorList>
            <person name="Hausmann B."/>
        </authorList>
    </citation>
    <scope>NUCLEOTIDE SEQUENCE [LARGE SCALE GENOMIC DNA]</scope>
    <source>
        <strain evidence="8">Peat soil MAG SbA5</strain>
    </source>
</reference>
<dbReference type="CDD" id="cd02766">
    <property type="entry name" value="MopB_3"/>
    <property type="match status" value="1"/>
</dbReference>
<dbReference type="Pfam" id="PF04879">
    <property type="entry name" value="Molybdop_Fe4S4"/>
    <property type="match status" value="1"/>
</dbReference>
<name>A0A2N9M080_9BACT</name>
<dbReference type="PANTHER" id="PTHR43742">
    <property type="entry name" value="TRIMETHYLAMINE-N-OXIDE REDUCTASE"/>
    <property type="match status" value="1"/>
</dbReference>
<keyword evidence="3" id="KW-0408">Iron</keyword>
<sequence length="757" mass="83031">MRIQDARPKPAIETPRPAYNDGMAAPPASPALRIVHTVCSHDCPDSCAVLVTVNAEGRAVKVEGDPSQPVTRGFLCGKVAKYLDRVYAPDRVLYPLRRKTGVAKRPLPRGQEHEAFERVSWDEALDAIAARLKEISDRYGSESILPYSYAGTIGVLGYGSMDRRFFHRLGASQLDRTICSEAGGQAWLSVYGKKLGTPTEDFRLAKLILAWGANIHGNNIHLWPFVEEARRNGARLIVIDPYRTRTAAVADWHIAIRPGTDTALALGMMHVILNEALEDRAYIAEMTHGFERLAERAREYTPEYVAHLTGMTAAEVEQLAREYATTCPAALRLNYGVQRCENGGAAVRAIAMLPALTGAWKDRGGGAQLSTSGAFQWDEKAVRRPDLALASPLGRLARTVNMSELGRALTELGRDQKNGKLGSERATQQDEGPAVHALFVYNSNPGAIAPNHNAVQRGLERDDLFTVVHDLFFTDTTDYADFILPATTFLEHTDVQGAYGHYFVQLSKQAIEPLGESRSNVWLFGQLAQRMGFTETCFRDSPEEIICQALSIGADGHSTNPNMEHVTLEDLESEGHIPLAFHADPEKQPFLPYTSLPLATPSGKIEFYSEALAAAGLDPLPAFVPAAESRWSETAKRYPLELLGRKNDNYMNSTFANLPGHRKVEASSCRRLEMHPSDAQSRGVAEGDRVRVFNDRGAIELTVKLSADLPAGVVAARLDWAKLHPEGVNINALTSERLTDIGGGPTFYSVLVDVEKA</sequence>
<feature type="compositionally biased region" description="Basic and acidic residues" evidence="5">
    <location>
        <begin position="1"/>
        <end position="10"/>
    </location>
</feature>
<protein>
    <submittedName>
        <fullName evidence="7">Putative oxidoreductase YoaE</fullName>
        <ecNumber evidence="7">1.-.-.-</ecNumber>
    </submittedName>
</protein>
<dbReference type="PROSITE" id="PS51669">
    <property type="entry name" value="4FE4S_MOW_BIS_MGD"/>
    <property type="match status" value="1"/>
</dbReference>
<dbReference type="EMBL" id="OKRB01000130">
    <property type="protein sequence ID" value="SPE28867.1"/>
    <property type="molecule type" value="Genomic_DNA"/>
</dbReference>
<evidence type="ECO:0000256" key="4">
    <source>
        <dbReference type="ARBA" id="ARBA00023014"/>
    </source>
</evidence>
<keyword evidence="2" id="KW-0479">Metal-binding</keyword>
<dbReference type="PANTHER" id="PTHR43742:SF6">
    <property type="entry name" value="OXIDOREDUCTASE YYAE-RELATED"/>
    <property type="match status" value="1"/>
</dbReference>
<dbReference type="Gene3D" id="3.40.228.10">
    <property type="entry name" value="Dimethylsulfoxide Reductase, domain 2"/>
    <property type="match status" value="1"/>
</dbReference>
<evidence type="ECO:0000259" key="6">
    <source>
        <dbReference type="PROSITE" id="PS51669"/>
    </source>
</evidence>
<dbReference type="Gene3D" id="3.40.50.740">
    <property type="match status" value="1"/>
</dbReference>
<feature type="domain" description="4Fe-4S Mo/W bis-MGD-type" evidence="6">
    <location>
        <begin position="32"/>
        <end position="90"/>
    </location>
</feature>